<sequence>MNASTMPSHLVGHAAHNNALWCDAVCKVHGRPGEFRDGLWLNRSGTPQYYPDAVTLAGPEAAQEQLLTISALIEKPRAEAWAVKDSFSCLDLGFLGFRLLFEAEWIGLSLPALELDPLPPGYSLTEIHLASELNVWENVWRGDESSAAGEPNGGIFRASLLTQHGIKFIAIRCDNRIVGGGILNEGGDVIGVSNVFASDVEPEIIWQGILAHAVDYFPGTTVVGYESGRDLDTALRSGFRTLGPLRVWLSACREHA</sequence>
<dbReference type="AlphaFoldDB" id="A0A1G5KM82"/>
<accession>A0A1G5KM82</accession>
<reference evidence="1 2" key="1">
    <citation type="submission" date="2016-10" db="EMBL/GenBank/DDBJ databases">
        <authorList>
            <person name="de Groot N.N."/>
        </authorList>
    </citation>
    <scope>NUCLEOTIDE SEQUENCE [LARGE SCALE GENOMIC DNA]</scope>
    <source>
        <strain evidence="1 2">CGMCC 1.7666</strain>
    </source>
</reference>
<gene>
    <name evidence="1" type="ORF">SAMN02927923_03411</name>
</gene>
<dbReference type="STRING" id="549386.SAMN02927923_03411"/>
<evidence type="ECO:0000313" key="1">
    <source>
        <dbReference type="EMBL" id="SCZ01160.1"/>
    </source>
</evidence>
<keyword evidence="2" id="KW-1185">Reference proteome</keyword>
<proteinExistence type="predicted"/>
<name>A0A1G5KM82_9HYPH</name>
<dbReference type="RefSeq" id="WP_139165522.1">
    <property type="nucleotide sequence ID" value="NZ_FMVJ01000010.1"/>
</dbReference>
<dbReference type="OrthoDB" id="153065at2"/>
<organism evidence="1 2">
    <name type="scientific">Microvirga guangxiensis</name>
    <dbReference type="NCBI Taxonomy" id="549386"/>
    <lineage>
        <taxon>Bacteria</taxon>
        <taxon>Pseudomonadati</taxon>
        <taxon>Pseudomonadota</taxon>
        <taxon>Alphaproteobacteria</taxon>
        <taxon>Hyphomicrobiales</taxon>
        <taxon>Methylobacteriaceae</taxon>
        <taxon>Microvirga</taxon>
    </lineage>
</organism>
<dbReference type="EMBL" id="FMVJ01000010">
    <property type="protein sequence ID" value="SCZ01160.1"/>
    <property type="molecule type" value="Genomic_DNA"/>
</dbReference>
<dbReference type="Proteomes" id="UP000199569">
    <property type="component" value="Unassembled WGS sequence"/>
</dbReference>
<evidence type="ECO:0000313" key="2">
    <source>
        <dbReference type="Proteomes" id="UP000199569"/>
    </source>
</evidence>
<protein>
    <recommendedName>
        <fullName evidence="3">N-acetyltransferase domain-containing protein</fullName>
    </recommendedName>
</protein>
<evidence type="ECO:0008006" key="3">
    <source>
        <dbReference type="Google" id="ProtNLM"/>
    </source>
</evidence>